<dbReference type="EMBL" id="KI675374">
    <property type="protein sequence ID" value="ETL30048.1"/>
    <property type="molecule type" value="Genomic_DNA"/>
</dbReference>
<name>W2I9J9_PHYNI</name>
<dbReference type="AlphaFoldDB" id="W2I9J9"/>
<sequence>MPSRRPRDRTPVAATICRGCLTRTVAVTMMTKSFLRVARARPLLTTLAATICPGFRRTMTRSPASRTPSWSRVRPRARPRLLMTTLAATMICRGCLTATRTLAARTPF</sequence>
<evidence type="ECO:0000313" key="1">
    <source>
        <dbReference type="EMBL" id="ETL30048.1"/>
    </source>
</evidence>
<accession>W2I9J9</accession>
<reference evidence="1" key="1">
    <citation type="submission" date="2013-11" db="EMBL/GenBank/DDBJ databases">
        <title>The Genome Sequence of Phytophthora parasitica CJ05E6.</title>
        <authorList>
            <consortium name="The Broad Institute Genomics Platform"/>
            <person name="Russ C."/>
            <person name="Tyler B."/>
            <person name="Panabieres F."/>
            <person name="Shan W."/>
            <person name="Tripathy S."/>
            <person name="Grunwald N."/>
            <person name="Machado M."/>
            <person name="Johnson C.S."/>
            <person name="Arredondo F."/>
            <person name="Hong C."/>
            <person name="Coffey M."/>
            <person name="Young S.K."/>
            <person name="Zeng Q."/>
            <person name="Gargeya S."/>
            <person name="Fitzgerald M."/>
            <person name="Abouelleil A."/>
            <person name="Alvarado L."/>
            <person name="Chapman S.B."/>
            <person name="Gainer-Dewar J."/>
            <person name="Goldberg J."/>
            <person name="Griggs A."/>
            <person name="Gujja S."/>
            <person name="Hansen M."/>
            <person name="Howarth C."/>
            <person name="Imamovic A."/>
            <person name="Ireland A."/>
            <person name="Larimer J."/>
            <person name="McCowan C."/>
            <person name="Murphy C."/>
            <person name="Pearson M."/>
            <person name="Poon T.W."/>
            <person name="Priest M."/>
            <person name="Roberts A."/>
            <person name="Saif S."/>
            <person name="Shea T."/>
            <person name="Sykes S."/>
            <person name="Wortman J."/>
            <person name="Nusbaum C."/>
            <person name="Birren B."/>
        </authorList>
    </citation>
    <scope>NUCLEOTIDE SEQUENCE [LARGE SCALE GENOMIC DNA]</scope>
    <source>
        <strain evidence="1">CJ05E6</strain>
    </source>
</reference>
<proteinExistence type="predicted"/>
<dbReference type="Proteomes" id="UP000053864">
    <property type="component" value="Unassembled WGS sequence"/>
</dbReference>
<organism evidence="1">
    <name type="scientific">Phytophthora nicotianae</name>
    <name type="common">Potato buckeye rot agent</name>
    <name type="synonym">Phytophthora parasitica</name>
    <dbReference type="NCBI Taxonomy" id="4792"/>
    <lineage>
        <taxon>Eukaryota</taxon>
        <taxon>Sar</taxon>
        <taxon>Stramenopiles</taxon>
        <taxon>Oomycota</taxon>
        <taxon>Peronosporomycetes</taxon>
        <taxon>Peronosporales</taxon>
        <taxon>Peronosporaceae</taxon>
        <taxon>Phytophthora</taxon>
    </lineage>
</organism>
<protein>
    <submittedName>
        <fullName evidence="1">Uncharacterized protein</fullName>
    </submittedName>
</protein>
<gene>
    <name evidence="1" type="ORF">L916_16908</name>
</gene>